<dbReference type="InterPro" id="IPR006680">
    <property type="entry name" value="Amidohydro-rel"/>
</dbReference>
<dbReference type="InterPro" id="IPR032465">
    <property type="entry name" value="ACMSD"/>
</dbReference>
<evidence type="ECO:0000313" key="4">
    <source>
        <dbReference type="Proteomes" id="UP000199025"/>
    </source>
</evidence>
<name>A0A1I4BF12_9PSEU</name>
<dbReference type="AlphaFoldDB" id="A0A1I4BF12"/>
<dbReference type="STRING" id="115433.SAMN05421835_12829"/>
<gene>
    <name evidence="3" type="ORF">SAMN05421835_12829</name>
</gene>
<accession>A0A1I4BF12</accession>
<sequence length="346" mass="38262">MTGTGAHRLIAVKEHFATGRFWDEIENLAVAPGEEPEQAFVVNFPRDPVMRPRLSDVPTRLAEMDAAGVDLSVLSLNPPGVQLYADAARATSLAREMNDTLADLIRRHPGRFAGLGAVAPQDPEAAAAEVRRVMGMPGFGGILIGSHTGGHYLDEPEMEPVLAALTEQDATLYLHPRSPSPQMMAPFRDYGMVAALWGFQAEAGTHAVRLILSGALDRHPGLKIVLGHLGEGLPFWLWRLDNIYEKTYRWAGDLLGMVKLELKPSEYVLRNFTLTTSGMYDQDVFEYALRKVGAERLMFAIDYPYEDSEVATGFLAAADLTDEQRALISHANAERLFRIPPRRDPR</sequence>
<dbReference type="InterPro" id="IPR032466">
    <property type="entry name" value="Metal_Hydrolase"/>
</dbReference>
<evidence type="ECO:0000313" key="3">
    <source>
        <dbReference type="EMBL" id="SFK67043.1"/>
    </source>
</evidence>
<keyword evidence="4" id="KW-1185">Reference proteome</keyword>
<evidence type="ECO:0000256" key="1">
    <source>
        <dbReference type="ARBA" id="ARBA00023239"/>
    </source>
</evidence>
<dbReference type="RefSeq" id="WP_091515034.1">
    <property type="nucleotide sequence ID" value="NZ_CBDQZW010000053.1"/>
</dbReference>
<dbReference type="Pfam" id="PF04909">
    <property type="entry name" value="Amidohydro_2"/>
    <property type="match status" value="1"/>
</dbReference>
<protein>
    <recommendedName>
        <fullName evidence="2">Amidohydrolase-related domain-containing protein</fullName>
    </recommendedName>
</protein>
<dbReference type="Proteomes" id="UP000199025">
    <property type="component" value="Unassembled WGS sequence"/>
</dbReference>
<proteinExistence type="predicted"/>
<dbReference type="GO" id="GO:0005829">
    <property type="term" value="C:cytosol"/>
    <property type="evidence" value="ECO:0007669"/>
    <property type="project" value="TreeGrafter"/>
</dbReference>
<dbReference type="GO" id="GO:0016831">
    <property type="term" value="F:carboxy-lyase activity"/>
    <property type="evidence" value="ECO:0007669"/>
    <property type="project" value="InterPro"/>
</dbReference>
<dbReference type="PANTHER" id="PTHR21240:SF30">
    <property type="entry name" value="AMIDOHYDROLASE-RELATED DOMAIN-CONTAINING PROTEIN-RELATED"/>
    <property type="match status" value="1"/>
</dbReference>
<dbReference type="SUPFAM" id="SSF51556">
    <property type="entry name" value="Metallo-dependent hydrolases"/>
    <property type="match status" value="1"/>
</dbReference>
<keyword evidence="1" id="KW-0456">Lyase</keyword>
<dbReference type="EMBL" id="FORP01000028">
    <property type="protein sequence ID" value="SFK67043.1"/>
    <property type="molecule type" value="Genomic_DNA"/>
</dbReference>
<feature type="domain" description="Amidohydrolase-related" evidence="2">
    <location>
        <begin position="49"/>
        <end position="339"/>
    </location>
</feature>
<organism evidence="3 4">
    <name type="scientific">Amycolatopsis sacchari</name>
    <dbReference type="NCBI Taxonomy" id="115433"/>
    <lineage>
        <taxon>Bacteria</taxon>
        <taxon>Bacillati</taxon>
        <taxon>Actinomycetota</taxon>
        <taxon>Actinomycetes</taxon>
        <taxon>Pseudonocardiales</taxon>
        <taxon>Pseudonocardiaceae</taxon>
        <taxon>Amycolatopsis</taxon>
    </lineage>
</organism>
<dbReference type="GO" id="GO:0016787">
    <property type="term" value="F:hydrolase activity"/>
    <property type="evidence" value="ECO:0007669"/>
    <property type="project" value="InterPro"/>
</dbReference>
<dbReference type="GO" id="GO:0019748">
    <property type="term" value="P:secondary metabolic process"/>
    <property type="evidence" value="ECO:0007669"/>
    <property type="project" value="TreeGrafter"/>
</dbReference>
<dbReference type="PANTHER" id="PTHR21240">
    <property type="entry name" value="2-AMINO-3-CARBOXYLMUCONATE-6-SEMIALDEHYDE DECARBOXYLASE"/>
    <property type="match status" value="1"/>
</dbReference>
<dbReference type="Gene3D" id="3.20.20.140">
    <property type="entry name" value="Metal-dependent hydrolases"/>
    <property type="match status" value="1"/>
</dbReference>
<evidence type="ECO:0000259" key="2">
    <source>
        <dbReference type="Pfam" id="PF04909"/>
    </source>
</evidence>
<reference evidence="3 4" key="1">
    <citation type="submission" date="2016-10" db="EMBL/GenBank/DDBJ databases">
        <authorList>
            <person name="de Groot N.N."/>
        </authorList>
    </citation>
    <scope>NUCLEOTIDE SEQUENCE [LARGE SCALE GENOMIC DNA]</scope>
    <source>
        <strain evidence="3 4">DSM 44468</strain>
    </source>
</reference>
<dbReference type="OrthoDB" id="8673173at2"/>